<keyword evidence="3 8" id="KW-0547">Nucleotide-binding</keyword>
<evidence type="ECO:0000256" key="7">
    <source>
        <dbReference type="ARBA" id="ARBA00022962"/>
    </source>
</evidence>
<feature type="active site" evidence="8">
    <location>
        <position position="219"/>
    </location>
</feature>
<evidence type="ECO:0000313" key="10">
    <source>
        <dbReference type="Proteomes" id="UP000306544"/>
    </source>
</evidence>
<keyword evidence="4 8" id="KW-0658">Purine biosynthesis</keyword>
<keyword evidence="1 8" id="KW-0963">Cytoplasm</keyword>
<evidence type="ECO:0000256" key="3">
    <source>
        <dbReference type="ARBA" id="ARBA00022741"/>
    </source>
</evidence>
<keyword evidence="10" id="KW-1185">Reference proteome</keyword>
<dbReference type="InterPro" id="IPR010075">
    <property type="entry name" value="PRibForGlyAmidine_synth_PurQ"/>
</dbReference>
<dbReference type="Proteomes" id="UP000306544">
    <property type="component" value="Unassembled WGS sequence"/>
</dbReference>
<dbReference type="NCBIfam" id="TIGR01737">
    <property type="entry name" value="FGAM_synth_I"/>
    <property type="match status" value="1"/>
</dbReference>
<reference evidence="9 10" key="1">
    <citation type="submission" date="2019-05" db="EMBL/GenBank/DDBJ databases">
        <title>Nesterenkonia sp. GY239, isolated from the Southern Atlantic Ocean.</title>
        <authorList>
            <person name="Zhang G."/>
        </authorList>
    </citation>
    <scope>NUCLEOTIDE SEQUENCE [LARGE SCALE GENOMIC DNA]</scope>
    <source>
        <strain evidence="9 10">GY239</strain>
    </source>
</reference>
<evidence type="ECO:0000313" key="9">
    <source>
        <dbReference type="EMBL" id="TLP78938.1"/>
    </source>
</evidence>
<comment type="catalytic activity">
    <reaction evidence="8">
        <text>N(2)-formyl-N(1)-(5-phospho-beta-D-ribosyl)glycinamide + L-glutamine + ATP + H2O = 2-formamido-N(1)-(5-O-phospho-beta-D-ribosyl)acetamidine + L-glutamate + ADP + phosphate + H(+)</text>
        <dbReference type="Rhea" id="RHEA:17129"/>
        <dbReference type="ChEBI" id="CHEBI:15377"/>
        <dbReference type="ChEBI" id="CHEBI:15378"/>
        <dbReference type="ChEBI" id="CHEBI:29985"/>
        <dbReference type="ChEBI" id="CHEBI:30616"/>
        <dbReference type="ChEBI" id="CHEBI:43474"/>
        <dbReference type="ChEBI" id="CHEBI:58359"/>
        <dbReference type="ChEBI" id="CHEBI:147286"/>
        <dbReference type="ChEBI" id="CHEBI:147287"/>
        <dbReference type="ChEBI" id="CHEBI:456216"/>
        <dbReference type="EC" id="6.3.5.3"/>
    </reaction>
</comment>
<comment type="pathway">
    <text evidence="8">Purine metabolism; IMP biosynthesis via de novo pathway; 5-amino-1-(5-phospho-D-ribosyl)imidazole from N(2)-formyl-N(1)-(5-phospho-D-ribosyl)glycinamide: step 1/2.</text>
</comment>
<dbReference type="GO" id="GO:0006189">
    <property type="term" value="P:'de novo' IMP biosynthetic process"/>
    <property type="evidence" value="ECO:0007669"/>
    <property type="project" value="UniProtKB-UniRule"/>
</dbReference>
<organism evidence="9 10">
    <name type="scientific">Nesterenkonia sphaerica</name>
    <dbReference type="NCBI Taxonomy" id="1804988"/>
    <lineage>
        <taxon>Bacteria</taxon>
        <taxon>Bacillati</taxon>
        <taxon>Actinomycetota</taxon>
        <taxon>Actinomycetes</taxon>
        <taxon>Micrococcales</taxon>
        <taxon>Micrococcaceae</taxon>
        <taxon>Nesterenkonia</taxon>
    </lineage>
</organism>
<keyword evidence="7 8" id="KW-0315">Glutamine amidotransferase</keyword>
<gene>
    <name evidence="8 9" type="primary">purQ</name>
    <name evidence="9" type="ORF">FEF27_03530</name>
</gene>
<dbReference type="GO" id="GO:0004642">
    <property type="term" value="F:phosphoribosylformylglycinamidine synthase activity"/>
    <property type="evidence" value="ECO:0007669"/>
    <property type="project" value="UniProtKB-UniRule"/>
</dbReference>
<sequence length="258" mass="27142">MSAETPLIAGDPTPQAAPLSGARIGVVTFPGTLDDRDAARAVRLGGGTAVPLWHADESLHGVDAVVLPGGFSYGDYLRAGAIARFAPVMSTIITEAEARTASPLPVLGICNGFQVLTEAHLLPGSMIKNDHLKFICRDQVLRVENTGTAWTSQFTQDELITVPMKNQDGQYVADDATLKKLEDQGRVVFRYVGESPNGSRNDIAGVTNERGNVVGLMPHPEHAVEAGYGSDDATGLREGTDGLTIFTSVVSSLTGGNA</sequence>
<name>A0A5R9AK21_9MICC</name>
<keyword evidence="6 8" id="KW-0067">ATP-binding</keyword>
<dbReference type="PROSITE" id="PS51273">
    <property type="entry name" value="GATASE_TYPE_1"/>
    <property type="match status" value="1"/>
</dbReference>
<dbReference type="SUPFAM" id="SSF52317">
    <property type="entry name" value="Class I glutamine amidotransferase-like"/>
    <property type="match status" value="1"/>
</dbReference>
<dbReference type="GO" id="GO:0005524">
    <property type="term" value="F:ATP binding"/>
    <property type="evidence" value="ECO:0007669"/>
    <property type="project" value="UniProtKB-KW"/>
</dbReference>
<dbReference type="RefSeq" id="WP_138169452.1">
    <property type="nucleotide sequence ID" value="NZ_VAWA01000003.1"/>
</dbReference>
<dbReference type="EC" id="3.5.1.2" evidence="8"/>
<dbReference type="OrthoDB" id="9804441at2"/>
<dbReference type="EMBL" id="VAWA01000003">
    <property type="protein sequence ID" value="TLP78938.1"/>
    <property type="molecule type" value="Genomic_DNA"/>
</dbReference>
<feature type="active site" evidence="8">
    <location>
        <position position="221"/>
    </location>
</feature>
<comment type="caution">
    <text evidence="9">The sequence shown here is derived from an EMBL/GenBank/DDBJ whole genome shotgun (WGS) entry which is preliminary data.</text>
</comment>
<dbReference type="Pfam" id="PF13507">
    <property type="entry name" value="GATase_5"/>
    <property type="match status" value="1"/>
</dbReference>
<evidence type="ECO:0000256" key="6">
    <source>
        <dbReference type="ARBA" id="ARBA00022840"/>
    </source>
</evidence>
<dbReference type="PANTHER" id="PTHR47552:SF1">
    <property type="entry name" value="PHOSPHORIBOSYLFORMYLGLYCINAMIDINE SYNTHASE SUBUNIT PURQ"/>
    <property type="match status" value="1"/>
</dbReference>
<dbReference type="PIRSF" id="PIRSF001586">
    <property type="entry name" value="FGAM_synth_I"/>
    <property type="match status" value="1"/>
</dbReference>
<comment type="subunit">
    <text evidence="8">Part of the FGAM synthase complex composed of 1 PurL, 1 PurQ and 2 PurS subunits.</text>
</comment>
<comment type="catalytic activity">
    <reaction evidence="8">
        <text>L-glutamine + H2O = L-glutamate + NH4(+)</text>
        <dbReference type="Rhea" id="RHEA:15889"/>
        <dbReference type="ChEBI" id="CHEBI:15377"/>
        <dbReference type="ChEBI" id="CHEBI:28938"/>
        <dbReference type="ChEBI" id="CHEBI:29985"/>
        <dbReference type="ChEBI" id="CHEBI:58359"/>
        <dbReference type="EC" id="3.5.1.2"/>
    </reaction>
</comment>
<dbReference type="AlphaFoldDB" id="A0A5R9AK21"/>
<dbReference type="UniPathway" id="UPA00074">
    <property type="reaction ID" value="UER00128"/>
</dbReference>
<dbReference type="SMART" id="SM01211">
    <property type="entry name" value="GATase_5"/>
    <property type="match status" value="1"/>
</dbReference>
<keyword evidence="5 8" id="KW-0378">Hydrolase</keyword>
<keyword evidence="2 8" id="KW-0436">Ligase</keyword>
<dbReference type="InterPro" id="IPR029062">
    <property type="entry name" value="Class_I_gatase-like"/>
</dbReference>
<evidence type="ECO:0000256" key="4">
    <source>
        <dbReference type="ARBA" id="ARBA00022755"/>
    </source>
</evidence>
<dbReference type="CDD" id="cd01740">
    <property type="entry name" value="GATase1_FGAR_AT"/>
    <property type="match status" value="1"/>
</dbReference>
<dbReference type="GO" id="GO:0004359">
    <property type="term" value="F:glutaminase activity"/>
    <property type="evidence" value="ECO:0007669"/>
    <property type="project" value="UniProtKB-EC"/>
</dbReference>
<dbReference type="HAMAP" id="MF_00421">
    <property type="entry name" value="PurQ"/>
    <property type="match status" value="1"/>
</dbReference>
<dbReference type="EC" id="6.3.5.3" evidence="8"/>
<comment type="subcellular location">
    <subcellularLocation>
        <location evidence="8">Cytoplasm</location>
    </subcellularLocation>
</comment>
<evidence type="ECO:0000256" key="2">
    <source>
        <dbReference type="ARBA" id="ARBA00022598"/>
    </source>
</evidence>
<dbReference type="NCBIfam" id="NF002957">
    <property type="entry name" value="PRK03619.1"/>
    <property type="match status" value="1"/>
</dbReference>
<accession>A0A5R9AK21</accession>
<dbReference type="GO" id="GO:0005737">
    <property type="term" value="C:cytoplasm"/>
    <property type="evidence" value="ECO:0007669"/>
    <property type="project" value="UniProtKB-SubCell"/>
</dbReference>
<proteinExistence type="inferred from homology"/>
<dbReference type="PANTHER" id="PTHR47552">
    <property type="entry name" value="PHOSPHORIBOSYLFORMYLGLYCINAMIDINE SYNTHASE SUBUNIT PURQ"/>
    <property type="match status" value="1"/>
</dbReference>
<dbReference type="Gene3D" id="3.40.50.880">
    <property type="match status" value="1"/>
</dbReference>
<evidence type="ECO:0000256" key="8">
    <source>
        <dbReference type="HAMAP-Rule" id="MF_00421"/>
    </source>
</evidence>
<evidence type="ECO:0000256" key="1">
    <source>
        <dbReference type="ARBA" id="ARBA00022490"/>
    </source>
</evidence>
<comment type="function">
    <text evidence="8">Part of the phosphoribosylformylglycinamidine synthase complex involved in the purines biosynthetic pathway. Catalyzes the ATP-dependent conversion of formylglycinamide ribonucleotide (FGAR) and glutamine to yield formylglycinamidine ribonucleotide (FGAM) and glutamate. The FGAM synthase complex is composed of three subunits. PurQ produces an ammonia molecule by converting glutamine to glutamate. PurL transfers the ammonia molecule to FGAR to form FGAM in an ATP-dependent manner. PurS interacts with PurQ and PurL and is thought to assist in the transfer of the ammonia molecule from PurQ to PurL.</text>
</comment>
<evidence type="ECO:0000256" key="5">
    <source>
        <dbReference type="ARBA" id="ARBA00022801"/>
    </source>
</evidence>
<feature type="active site" description="Nucleophile" evidence="8">
    <location>
        <position position="110"/>
    </location>
</feature>
<protein>
    <recommendedName>
        <fullName evidence="8">Phosphoribosylformylglycinamidine synthase subunit PurQ</fullName>
        <shortName evidence="8">FGAM synthase</shortName>
        <ecNumber evidence="8">6.3.5.3</ecNumber>
    </recommendedName>
    <alternativeName>
        <fullName evidence="8">Formylglycinamide ribonucleotide amidotransferase subunit I</fullName>
        <shortName evidence="8">FGAR amidotransferase I</shortName>
        <shortName evidence="8">FGAR-AT I</shortName>
    </alternativeName>
    <alternativeName>
        <fullName evidence="8">Glutaminase PurQ</fullName>
        <ecNumber evidence="8">3.5.1.2</ecNumber>
    </alternativeName>
    <alternativeName>
        <fullName evidence="8">Phosphoribosylformylglycinamidine synthase subunit I</fullName>
    </alternativeName>
</protein>